<proteinExistence type="predicted"/>
<sequence>MGALRAMSRPAGGPPSLRLAARPRPAIRGRMRHIGSLTVCLCLAGSAAGAHPHIFVDTGLTLRFDDQGRLGAVGVVWVYDELSSMLILGDLELDGDADGELTQVERQRLQQEGSTWPEDFDGDLYLSQAGQAIALSGPRDSIVDYRDGRLIETHLRPLATPLAPQPQPVAIKVYDPFYYTFYDLAAAPKMIGRGDCEVRIERADIAAAQKLYADELELLNDEQMLDEGQSPQLGGAFADEVRVTCAAQP</sequence>
<name>A0A419A7H8_9RHOB</name>
<evidence type="ECO:0000313" key="2">
    <source>
        <dbReference type="Proteomes" id="UP000283587"/>
    </source>
</evidence>
<gene>
    <name evidence="1" type="ORF">D3P05_09105</name>
</gene>
<dbReference type="InterPro" id="IPR010412">
    <property type="entry name" value="DUF1007"/>
</dbReference>
<dbReference type="OrthoDB" id="1679673at2"/>
<dbReference type="EMBL" id="QZEW01000031">
    <property type="protein sequence ID" value="RJL16598.1"/>
    <property type="molecule type" value="Genomic_DNA"/>
</dbReference>
<reference evidence="2" key="1">
    <citation type="submission" date="2018-09" db="EMBL/GenBank/DDBJ databases">
        <title>Paracoccus onubensis nov. sp. a moderate halophilic bacterium isolated from Gruta de las Maravillas (Aracena, Spain).</title>
        <authorList>
            <person name="Jurado V."/>
            <person name="Gutierrez-Patricio S."/>
            <person name="Gonzalez-Pimentel J.L."/>
            <person name="Miller A.Z."/>
            <person name="Laiz L."/>
            <person name="Saiz-Jimenez C."/>
        </authorList>
    </citation>
    <scope>NUCLEOTIDE SEQUENCE [LARGE SCALE GENOMIC DNA]</scope>
    <source>
        <strain evidence="2">DSM 26381</strain>
    </source>
</reference>
<keyword evidence="2" id="KW-1185">Reference proteome</keyword>
<organism evidence="1 2">
    <name type="scientific">Paracoccus siganidrum</name>
    <dbReference type="NCBI Taxonomy" id="1276757"/>
    <lineage>
        <taxon>Bacteria</taxon>
        <taxon>Pseudomonadati</taxon>
        <taxon>Pseudomonadota</taxon>
        <taxon>Alphaproteobacteria</taxon>
        <taxon>Rhodobacterales</taxon>
        <taxon>Paracoccaceae</taxon>
        <taxon>Paracoccus</taxon>
    </lineage>
</organism>
<protein>
    <submittedName>
        <fullName evidence="1">DUF1007 family protein</fullName>
    </submittedName>
</protein>
<dbReference type="Pfam" id="PF06226">
    <property type="entry name" value="DUF1007"/>
    <property type="match status" value="1"/>
</dbReference>
<comment type="caution">
    <text evidence="1">The sequence shown here is derived from an EMBL/GenBank/DDBJ whole genome shotgun (WGS) entry which is preliminary data.</text>
</comment>
<evidence type="ECO:0000313" key="1">
    <source>
        <dbReference type="EMBL" id="RJL16598.1"/>
    </source>
</evidence>
<accession>A0A419A7H8</accession>
<dbReference type="Proteomes" id="UP000283587">
    <property type="component" value="Unassembled WGS sequence"/>
</dbReference>
<dbReference type="AlphaFoldDB" id="A0A419A7H8"/>